<comment type="caution">
    <text evidence="3">The sequence shown here is derived from an EMBL/GenBank/DDBJ whole genome shotgun (WGS) entry which is preliminary data.</text>
</comment>
<keyword evidence="1" id="KW-0378">Hydrolase</keyword>
<dbReference type="InterPro" id="IPR036866">
    <property type="entry name" value="RibonucZ/Hydroxyglut_hydro"/>
</dbReference>
<name>A0AAW0DK21_9AGAR</name>
<dbReference type="GO" id="GO:0016787">
    <property type="term" value="F:hydrolase activity"/>
    <property type="evidence" value="ECO:0007669"/>
    <property type="project" value="UniProtKB-KW"/>
</dbReference>
<dbReference type="AlphaFoldDB" id="A0AAW0DK21"/>
<gene>
    <name evidence="3" type="ORF">VNI00_004993</name>
</gene>
<accession>A0AAW0DK21</accession>
<feature type="domain" description="Metallo-beta-lactamase" evidence="2">
    <location>
        <begin position="29"/>
        <end position="229"/>
    </location>
</feature>
<dbReference type="PANTHER" id="PTHR43546">
    <property type="entry name" value="UPF0173 METAL-DEPENDENT HYDROLASE MJ1163-RELATED"/>
    <property type="match status" value="1"/>
</dbReference>
<dbReference type="Gene3D" id="3.60.15.10">
    <property type="entry name" value="Ribonuclease Z/Hydroxyacylglutathione hydrolase-like"/>
    <property type="match status" value="1"/>
</dbReference>
<evidence type="ECO:0000313" key="3">
    <source>
        <dbReference type="EMBL" id="KAK7050881.1"/>
    </source>
</evidence>
<evidence type="ECO:0000259" key="2">
    <source>
        <dbReference type="Pfam" id="PF12706"/>
    </source>
</evidence>
<dbReference type="Pfam" id="PF12706">
    <property type="entry name" value="Lactamase_B_2"/>
    <property type="match status" value="1"/>
</dbReference>
<organism evidence="3 4">
    <name type="scientific">Paramarasmius palmivorus</name>
    <dbReference type="NCBI Taxonomy" id="297713"/>
    <lineage>
        <taxon>Eukaryota</taxon>
        <taxon>Fungi</taxon>
        <taxon>Dikarya</taxon>
        <taxon>Basidiomycota</taxon>
        <taxon>Agaricomycotina</taxon>
        <taxon>Agaricomycetes</taxon>
        <taxon>Agaricomycetidae</taxon>
        <taxon>Agaricales</taxon>
        <taxon>Marasmiineae</taxon>
        <taxon>Marasmiaceae</taxon>
        <taxon>Paramarasmius</taxon>
    </lineage>
</organism>
<sequence>MSPSNFQSSLKITHVGTATAIIDIDGVTFLTDPVFAGAGAEYPVLPGFSLKSLDGPAVKLNELPPIDAVLLSHEDHPDNLDEVGRTLLEGRQVFTTPDGAKKLSPRPGVKALQPWETVSADIGGKPFKITGIPCQHLPGGEVVGFILESPSFGTHSDGLPNAIYFSGDTVYFEELKEMKKKWHIVVALLNLGVAAVPTPNGNLLITMGGQDAVNFTRDLGVDVVVPMHFESWTHFSEKVDELRQIFDAEKDVGDKVAWLTPGVPKKLF</sequence>
<dbReference type="InterPro" id="IPR050114">
    <property type="entry name" value="UPF0173_UPF0282_UlaG_hydrolase"/>
</dbReference>
<dbReference type="Proteomes" id="UP001383192">
    <property type="component" value="Unassembled WGS sequence"/>
</dbReference>
<evidence type="ECO:0000313" key="4">
    <source>
        <dbReference type="Proteomes" id="UP001383192"/>
    </source>
</evidence>
<keyword evidence="4" id="KW-1185">Reference proteome</keyword>
<protein>
    <recommendedName>
        <fullName evidence="2">Metallo-beta-lactamase domain-containing protein</fullName>
    </recommendedName>
</protein>
<dbReference type="EMBL" id="JAYKXP010000014">
    <property type="protein sequence ID" value="KAK7050881.1"/>
    <property type="molecule type" value="Genomic_DNA"/>
</dbReference>
<dbReference type="InterPro" id="IPR001279">
    <property type="entry name" value="Metallo-B-lactamas"/>
</dbReference>
<reference evidence="3 4" key="1">
    <citation type="submission" date="2024-01" db="EMBL/GenBank/DDBJ databases">
        <title>A draft genome for a cacao thread blight-causing isolate of Paramarasmius palmivorus.</title>
        <authorList>
            <person name="Baruah I.K."/>
            <person name="Bukari Y."/>
            <person name="Amoako-Attah I."/>
            <person name="Meinhardt L.W."/>
            <person name="Bailey B.A."/>
            <person name="Cohen S.P."/>
        </authorList>
    </citation>
    <scope>NUCLEOTIDE SEQUENCE [LARGE SCALE GENOMIC DNA]</scope>
    <source>
        <strain evidence="3 4">GH-12</strain>
    </source>
</reference>
<proteinExistence type="predicted"/>
<dbReference type="PANTHER" id="PTHR43546:SF9">
    <property type="entry name" value="L-ASCORBATE-6-PHOSPHATE LACTONASE ULAG-RELATED"/>
    <property type="match status" value="1"/>
</dbReference>
<evidence type="ECO:0000256" key="1">
    <source>
        <dbReference type="ARBA" id="ARBA00022801"/>
    </source>
</evidence>
<dbReference type="SUPFAM" id="SSF56281">
    <property type="entry name" value="Metallo-hydrolase/oxidoreductase"/>
    <property type="match status" value="1"/>
</dbReference>